<dbReference type="Proteomes" id="UP000019276">
    <property type="component" value="Unassembled WGS sequence"/>
</dbReference>
<dbReference type="InterPro" id="IPR042099">
    <property type="entry name" value="ANL_N_sf"/>
</dbReference>
<keyword evidence="2" id="KW-0436">Ligase</keyword>
<organism evidence="2 3">
    <name type="scientific">Catenovulum agarivorans DS-2</name>
    <dbReference type="NCBI Taxonomy" id="1328313"/>
    <lineage>
        <taxon>Bacteria</taxon>
        <taxon>Pseudomonadati</taxon>
        <taxon>Pseudomonadota</taxon>
        <taxon>Gammaproteobacteria</taxon>
        <taxon>Alteromonadales</taxon>
        <taxon>Alteromonadaceae</taxon>
        <taxon>Catenovulum</taxon>
    </lineage>
</organism>
<dbReference type="PANTHER" id="PTHR45398">
    <property type="match status" value="1"/>
</dbReference>
<dbReference type="AlphaFoldDB" id="W7QRZ9"/>
<sequence length="439" mass="50194">MNQNLNLNPKLFKFCDAGESSDLWMQYFQASRQLIRQQQNNTWLLFEKDSFIFSACLFALIAENRHIVLPPSNQKQKVSEIVECTGAEIFAVDKLVLDSTVTAAEQIELTVSCKIDFFTSGSTGKAKCINKTLEQLLTEIFTLEQTFAINQQNICVVSTVSHQHIYGMLFKLLWPLVCGHKLFSQTFEYPEHMVQAISATQQQFVVITSPAHIHRLVLDNVLVEVADQIKQIYSSGGPLDKQKNLLFSAPMFCKVTEVFGSTETGGIAWRQYDGSADSELWQPFPGVEVSANQADQRLIINSPYIAVSNYLTDDRVEVNSQQKFQLLGRVDRVVKIEEKRVSLDDLQLRLSEHEFIQDIFVLPVERKKRQQLAAVAVLTELGCSQLEQLGKFKFDQHLRRHLFQWFESVVTPKKFRYIGALPYNAQGKLNKLEMESYFD</sequence>
<dbReference type="EMBL" id="ARZY01000010">
    <property type="protein sequence ID" value="EWH10618.1"/>
    <property type="molecule type" value="Genomic_DNA"/>
</dbReference>
<dbReference type="Gene3D" id="3.40.50.12780">
    <property type="entry name" value="N-terminal domain of ligase-like"/>
    <property type="match status" value="1"/>
</dbReference>
<dbReference type="PANTHER" id="PTHR45398:SF1">
    <property type="entry name" value="ENZYME, PUTATIVE (JCVI)-RELATED"/>
    <property type="match status" value="1"/>
</dbReference>
<dbReference type="SUPFAM" id="SSF56801">
    <property type="entry name" value="Acetyl-CoA synthetase-like"/>
    <property type="match status" value="1"/>
</dbReference>
<evidence type="ECO:0000313" key="3">
    <source>
        <dbReference type="Proteomes" id="UP000019276"/>
    </source>
</evidence>
<dbReference type="Pfam" id="PF00501">
    <property type="entry name" value="AMP-binding"/>
    <property type="match status" value="1"/>
</dbReference>
<dbReference type="Gene3D" id="3.30.300.30">
    <property type="match status" value="1"/>
</dbReference>
<dbReference type="STRING" id="1328313.DS2_07293"/>
<reference evidence="2 3" key="1">
    <citation type="journal article" date="2014" name="Genome Announc.">
        <title>Draft Genome Sequence of the Agar-Degrading Bacterium Catenovulum sp. Strain DS-2, Isolated from Intestines of Haliotis diversicolor.</title>
        <authorList>
            <person name="Shan D."/>
            <person name="Li X."/>
            <person name="Gu Z."/>
            <person name="Wei G."/>
            <person name="Gao Z."/>
            <person name="Shao Z."/>
        </authorList>
    </citation>
    <scope>NUCLEOTIDE SEQUENCE [LARGE SCALE GENOMIC DNA]</scope>
    <source>
        <strain evidence="2 3">DS-2</strain>
    </source>
</reference>
<feature type="domain" description="AMP-dependent synthetase/ligase" evidence="1">
    <location>
        <begin position="118"/>
        <end position="289"/>
    </location>
</feature>
<name>W7QRZ9_9ALTE</name>
<comment type="caution">
    <text evidence="2">The sequence shown here is derived from an EMBL/GenBank/DDBJ whole genome shotgun (WGS) entry which is preliminary data.</text>
</comment>
<evidence type="ECO:0000259" key="1">
    <source>
        <dbReference type="Pfam" id="PF00501"/>
    </source>
</evidence>
<proteinExistence type="predicted"/>
<dbReference type="PATRIC" id="fig|1328313.3.peg.1489"/>
<dbReference type="GO" id="GO:0016874">
    <property type="term" value="F:ligase activity"/>
    <property type="evidence" value="ECO:0007669"/>
    <property type="project" value="UniProtKB-KW"/>
</dbReference>
<gene>
    <name evidence="2" type="ORF">DS2_07293</name>
</gene>
<dbReference type="eggNOG" id="COG0318">
    <property type="taxonomic scope" value="Bacteria"/>
</dbReference>
<keyword evidence="3" id="KW-1185">Reference proteome</keyword>
<dbReference type="InterPro" id="IPR045851">
    <property type="entry name" value="AMP-bd_C_sf"/>
</dbReference>
<accession>W7QRZ9</accession>
<protein>
    <submittedName>
        <fullName evidence="2">AMP-dependent synthetase and ligase</fullName>
    </submittedName>
</protein>
<dbReference type="InterPro" id="IPR000873">
    <property type="entry name" value="AMP-dep_synth/lig_dom"/>
</dbReference>
<evidence type="ECO:0000313" key="2">
    <source>
        <dbReference type="EMBL" id="EWH10618.1"/>
    </source>
</evidence>